<dbReference type="Proteomes" id="UP000288178">
    <property type="component" value="Unassembled WGS sequence"/>
</dbReference>
<accession>A0A437JRQ2</accession>
<protein>
    <submittedName>
        <fullName evidence="1">DUF4148 domain-containing protein</fullName>
    </submittedName>
</protein>
<dbReference type="EMBL" id="SACT01000007">
    <property type="protein sequence ID" value="RVT49613.1"/>
    <property type="molecule type" value="Genomic_DNA"/>
</dbReference>
<gene>
    <name evidence="1" type="ORF">ENE75_18345</name>
</gene>
<reference evidence="1 2" key="1">
    <citation type="submission" date="2019-01" db="EMBL/GenBank/DDBJ databases">
        <authorList>
            <person name="Chen W.-M."/>
        </authorList>
    </citation>
    <scope>NUCLEOTIDE SEQUENCE [LARGE SCALE GENOMIC DNA]</scope>
    <source>
        <strain evidence="1 2">ICH-3</strain>
    </source>
</reference>
<proteinExistence type="predicted"/>
<evidence type="ECO:0000313" key="2">
    <source>
        <dbReference type="Proteomes" id="UP000288178"/>
    </source>
</evidence>
<name>A0A437JRQ2_9BURK</name>
<dbReference type="AlphaFoldDB" id="A0A437JRQ2"/>
<comment type="caution">
    <text evidence="1">The sequence shown here is derived from an EMBL/GenBank/DDBJ whole genome shotgun (WGS) entry which is preliminary data.</text>
</comment>
<keyword evidence="2" id="KW-1185">Reference proteome</keyword>
<sequence length="153" mass="16449">MPYRCSAGLHRPAPGWADSTAPSFKESTMNRTLRTLVHAVALSGAMSLSLGVLAQEATLFEDEPVSLKSRAEVRQEVMAALARGERLSWGEADPRALQAMGGSTRTRAAVRAEVLAAIAAGERLSWGEANPNPHRIDVQRDHRLAKAGAQVPR</sequence>
<evidence type="ECO:0000313" key="1">
    <source>
        <dbReference type="EMBL" id="RVT49613.1"/>
    </source>
</evidence>
<organism evidence="1 2">
    <name type="scientific">Rubrivivax albus</name>
    <dbReference type="NCBI Taxonomy" id="2499835"/>
    <lineage>
        <taxon>Bacteria</taxon>
        <taxon>Pseudomonadati</taxon>
        <taxon>Pseudomonadota</taxon>
        <taxon>Betaproteobacteria</taxon>
        <taxon>Burkholderiales</taxon>
        <taxon>Sphaerotilaceae</taxon>
        <taxon>Rubrivivax</taxon>
    </lineage>
</organism>